<gene>
    <name evidence="2" type="ORF">DFE_0135</name>
</gene>
<feature type="chain" id="PRO_5016274813" description="DUF3108 domain-containing protein" evidence="1">
    <location>
        <begin position="22"/>
        <end position="262"/>
    </location>
</feature>
<keyword evidence="3" id="KW-1185">Reference proteome</keyword>
<dbReference type="Pfam" id="PF11306">
    <property type="entry name" value="DUF3108"/>
    <property type="match status" value="1"/>
</dbReference>
<feature type="signal peptide" evidence="1">
    <location>
        <begin position="1"/>
        <end position="21"/>
    </location>
</feature>
<accession>A0A2Z6AUF0</accession>
<proteinExistence type="predicted"/>
<keyword evidence="1" id="KW-0732">Signal</keyword>
<dbReference type="AlphaFoldDB" id="A0A2Z6AUF0"/>
<evidence type="ECO:0000313" key="3">
    <source>
        <dbReference type="Proteomes" id="UP000269883"/>
    </source>
</evidence>
<dbReference type="InterPro" id="IPR021457">
    <property type="entry name" value="DUF3108"/>
</dbReference>
<evidence type="ECO:0008006" key="4">
    <source>
        <dbReference type="Google" id="ProtNLM"/>
    </source>
</evidence>
<evidence type="ECO:0000313" key="2">
    <source>
        <dbReference type="EMBL" id="BBD06861.1"/>
    </source>
</evidence>
<dbReference type="KEGG" id="dfl:DFE_0135"/>
<dbReference type="OrthoDB" id="9806641at2"/>
<organism evidence="2 3">
    <name type="scientific">Desulfovibrio ferrophilus</name>
    <dbReference type="NCBI Taxonomy" id="241368"/>
    <lineage>
        <taxon>Bacteria</taxon>
        <taxon>Pseudomonadati</taxon>
        <taxon>Thermodesulfobacteriota</taxon>
        <taxon>Desulfovibrionia</taxon>
        <taxon>Desulfovibrionales</taxon>
        <taxon>Desulfovibrionaceae</taxon>
        <taxon>Desulfovibrio</taxon>
    </lineage>
</organism>
<dbReference type="Proteomes" id="UP000269883">
    <property type="component" value="Chromosome"/>
</dbReference>
<evidence type="ECO:0000256" key="1">
    <source>
        <dbReference type="SAM" id="SignalP"/>
    </source>
</evidence>
<dbReference type="RefSeq" id="WP_126375662.1">
    <property type="nucleotide sequence ID" value="NZ_AP017378.1"/>
</dbReference>
<protein>
    <recommendedName>
        <fullName evidence="4">DUF3108 domain-containing protein</fullName>
    </recommendedName>
</protein>
<dbReference type="EMBL" id="AP017378">
    <property type="protein sequence ID" value="BBD06861.1"/>
    <property type="molecule type" value="Genomic_DNA"/>
</dbReference>
<name>A0A2Z6AUF0_9BACT</name>
<sequence>MPRLIALLSLFICLCAPPAQAGTDIPFCPGEKLTYRLSWEAIPAGQASIEVMPYTKVNQQQARHFRMTANTNSFADVFYKVRDQVDSYTNTEMTKSLHYVQKQREGSYKRDITVRFFWDRGRAQYSNIINGPKKPIIILPGTFDPLSIFYAFRLMDIHEGASVTRPVTDGVKCVIGGAQVVGRETITVPAGTFDTFLVQPDLQHVGGVFKKSKKAKLQIWVTADKRLIPVRISSKVVVGRFFADLLETRIPEDCPQEPTDIF</sequence>
<reference evidence="2 3" key="1">
    <citation type="journal article" date="2018" name="Sci. Adv.">
        <title>Multi-heme cytochromes provide a pathway for survival in energy-limited environments.</title>
        <authorList>
            <person name="Deng X."/>
            <person name="Dohmae N."/>
            <person name="Nealson K.H."/>
            <person name="Hashimoto K."/>
            <person name="Okamoto A."/>
        </authorList>
    </citation>
    <scope>NUCLEOTIDE SEQUENCE [LARGE SCALE GENOMIC DNA]</scope>
    <source>
        <strain evidence="2 3">IS5</strain>
    </source>
</reference>